<evidence type="ECO:0000313" key="1">
    <source>
        <dbReference type="EMBL" id="VAW92893.1"/>
    </source>
</evidence>
<sequence length="46" mass="5352">MRVGELVGSSLIVRRLFTYRHILVASPEYIKLYGHPRHPNELCCVK</sequence>
<name>A0A3B0ZYA7_9ZZZZ</name>
<organism evidence="1">
    <name type="scientific">hydrothermal vent metagenome</name>
    <dbReference type="NCBI Taxonomy" id="652676"/>
    <lineage>
        <taxon>unclassified sequences</taxon>
        <taxon>metagenomes</taxon>
        <taxon>ecological metagenomes</taxon>
    </lineage>
</organism>
<gene>
    <name evidence="1" type="ORF">MNBD_GAMMA22-515</name>
</gene>
<dbReference type="Gene3D" id="3.40.190.10">
    <property type="entry name" value="Periplasmic binding protein-like II"/>
    <property type="match status" value="2"/>
</dbReference>
<dbReference type="EMBL" id="UOFS01000013">
    <property type="protein sequence ID" value="VAW92893.1"/>
    <property type="molecule type" value="Genomic_DNA"/>
</dbReference>
<proteinExistence type="predicted"/>
<accession>A0A3B0ZYA7</accession>
<protein>
    <submittedName>
        <fullName evidence="1">Uncharacterized protein</fullName>
    </submittedName>
</protein>
<dbReference type="SUPFAM" id="SSF53850">
    <property type="entry name" value="Periplasmic binding protein-like II"/>
    <property type="match status" value="1"/>
</dbReference>
<dbReference type="AlphaFoldDB" id="A0A3B0ZYA7"/>
<reference evidence="1" key="1">
    <citation type="submission" date="2018-06" db="EMBL/GenBank/DDBJ databases">
        <authorList>
            <person name="Zhirakovskaya E."/>
        </authorList>
    </citation>
    <scope>NUCLEOTIDE SEQUENCE</scope>
</reference>